<dbReference type="AlphaFoldDB" id="A0A8H4RGW3"/>
<evidence type="ECO:0000256" key="1">
    <source>
        <dbReference type="ARBA" id="ARBA00001971"/>
    </source>
</evidence>
<accession>A0A8H4RGW3</accession>
<evidence type="ECO:0000313" key="5">
    <source>
        <dbReference type="EMBL" id="KAF4628675.1"/>
    </source>
</evidence>
<dbReference type="GO" id="GO:0016705">
    <property type="term" value="F:oxidoreductase activity, acting on paired donors, with incorporation or reduction of molecular oxygen"/>
    <property type="evidence" value="ECO:0007669"/>
    <property type="project" value="InterPro"/>
</dbReference>
<evidence type="ECO:0000256" key="2">
    <source>
        <dbReference type="ARBA" id="ARBA00010617"/>
    </source>
</evidence>
<dbReference type="GO" id="GO:0005506">
    <property type="term" value="F:iron ion binding"/>
    <property type="evidence" value="ECO:0007669"/>
    <property type="project" value="InterPro"/>
</dbReference>
<keyword evidence="4" id="KW-0408">Iron</keyword>
<dbReference type="InterPro" id="IPR050121">
    <property type="entry name" value="Cytochrome_P450_monoxygenase"/>
</dbReference>
<dbReference type="PANTHER" id="PTHR24305">
    <property type="entry name" value="CYTOCHROME P450"/>
    <property type="match status" value="1"/>
</dbReference>
<proteinExistence type="inferred from homology"/>
<reference evidence="5 6" key="1">
    <citation type="submission" date="2020-03" db="EMBL/GenBank/DDBJ databases">
        <title>Draft Genome Sequence of Cudoniella acicularis.</title>
        <authorList>
            <person name="Buettner E."/>
            <person name="Kellner H."/>
        </authorList>
    </citation>
    <scope>NUCLEOTIDE SEQUENCE [LARGE SCALE GENOMIC DNA]</scope>
    <source>
        <strain evidence="5 6">DSM 108380</strain>
    </source>
</reference>
<keyword evidence="3" id="KW-0479">Metal-binding</keyword>
<sequence length="200" mass="22667">MSIIAASTEATAITISSIFYFILKNPRCYAKLKEELSTLPSSSPITFNQAQSLPYLNACINESMRLHVTERFPRGREVPKGGIKICNHFVPAGTTVSVYVDIAHHRKEIFGEDVDVFRPERWLENEENASRMQATLLSFGSGKFGYLGKNLSRLEVLKFVPSVFKAFDVMHKDRDWTLVNGPFAEHENVVDMTHETTFSF</sequence>
<dbReference type="Pfam" id="PF00067">
    <property type="entry name" value="p450"/>
    <property type="match status" value="1"/>
</dbReference>
<dbReference type="GO" id="GO:0004497">
    <property type="term" value="F:monooxygenase activity"/>
    <property type="evidence" value="ECO:0007669"/>
    <property type="project" value="InterPro"/>
</dbReference>
<organism evidence="5 6">
    <name type="scientific">Cudoniella acicularis</name>
    <dbReference type="NCBI Taxonomy" id="354080"/>
    <lineage>
        <taxon>Eukaryota</taxon>
        <taxon>Fungi</taxon>
        <taxon>Dikarya</taxon>
        <taxon>Ascomycota</taxon>
        <taxon>Pezizomycotina</taxon>
        <taxon>Leotiomycetes</taxon>
        <taxon>Helotiales</taxon>
        <taxon>Tricladiaceae</taxon>
        <taxon>Cudoniella</taxon>
    </lineage>
</organism>
<dbReference type="Gene3D" id="1.10.630.10">
    <property type="entry name" value="Cytochrome P450"/>
    <property type="match status" value="1"/>
</dbReference>
<name>A0A8H4RGW3_9HELO</name>
<dbReference type="InterPro" id="IPR001128">
    <property type="entry name" value="Cyt_P450"/>
</dbReference>
<evidence type="ECO:0000256" key="3">
    <source>
        <dbReference type="ARBA" id="ARBA00022723"/>
    </source>
</evidence>
<dbReference type="OrthoDB" id="3934656at2759"/>
<protein>
    <recommendedName>
        <fullName evidence="7">Cytochrome P450</fullName>
    </recommendedName>
</protein>
<dbReference type="SUPFAM" id="SSF48264">
    <property type="entry name" value="Cytochrome P450"/>
    <property type="match status" value="1"/>
</dbReference>
<comment type="cofactor">
    <cofactor evidence="1">
        <name>heme</name>
        <dbReference type="ChEBI" id="CHEBI:30413"/>
    </cofactor>
</comment>
<keyword evidence="6" id="KW-1185">Reference proteome</keyword>
<evidence type="ECO:0000256" key="4">
    <source>
        <dbReference type="ARBA" id="ARBA00023004"/>
    </source>
</evidence>
<evidence type="ECO:0000313" key="6">
    <source>
        <dbReference type="Proteomes" id="UP000566819"/>
    </source>
</evidence>
<dbReference type="EMBL" id="JAAMPI010000778">
    <property type="protein sequence ID" value="KAF4628675.1"/>
    <property type="molecule type" value="Genomic_DNA"/>
</dbReference>
<comment type="similarity">
    <text evidence="2">Belongs to the cytochrome P450 family.</text>
</comment>
<dbReference type="GO" id="GO:0020037">
    <property type="term" value="F:heme binding"/>
    <property type="evidence" value="ECO:0007669"/>
    <property type="project" value="InterPro"/>
</dbReference>
<comment type="caution">
    <text evidence="5">The sequence shown here is derived from an EMBL/GenBank/DDBJ whole genome shotgun (WGS) entry which is preliminary data.</text>
</comment>
<evidence type="ECO:0008006" key="7">
    <source>
        <dbReference type="Google" id="ProtNLM"/>
    </source>
</evidence>
<dbReference type="Proteomes" id="UP000566819">
    <property type="component" value="Unassembled WGS sequence"/>
</dbReference>
<dbReference type="PANTHER" id="PTHR24305:SF232">
    <property type="entry name" value="P450, PUTATIVE (EUROFUNG)-RELATED"/>
    <property type="match status" value="1"/>
</dbReference>
<gene>
    <name evidence="5" type="ORF">G7Y89_g9476</name>
</gene>
<dbReference type="InterPro" id="IPR036396">
    <property type="entry name" value="Cyt_P450_sf"/>
</dbReference>